<protein>
    <submittedName>
        <fullName evidence="1">Transcriptional regulator</fullName>
    </submittedName>
</protein>
<proteinExistence type="predicted"/>
<dbReference type="Gene3D" id="1.20.910.10">
    <property type="entry name" value="Heme oxygenase-like"/>
    <property type="match status" value="1"/>
</dbReference>
<name>A0ABZ1HWU9_9PSEU</name>
<dbReference type="SUPFAM" id="SSF48613">
    <property type="entry name" value="Heme oxygenase-like"/>
    <property type="match status" value="1"/>
</dbReference>
<dbReference type="RefSeq" id="WP_326565638.1">
    <property type="nucleotide sequence ID" value="NZ_CP142149.1"/>
</dbReference>
<reference evidence="1 2" key="1">
    <citation type="journal article" date="2015" name="Int. J. Syst. Evol. Microbiol.">
        <title>Amycolatopsis rhabdoformis sp. nov., an actinomycete isolated from a tropical forest soil.</title>
        <authorList>
            <person name="Souza W.R."/>
            <person name="Silva R.E."/>
            <person name="Goodfellow M."/>
            <person name="Busarakam K."/>
            <person name="Figueiro F.S."/>
            <person name="Ferreira D."/>
            <person name="Rodrigues-Filho E."/>
            <person name="Moraes L.A.B."/>
            <person name="Zucchi T.D."/>
        </authorList>
    </citation>
    <scope>NUCLEOTIDE SEQUENCE [LARGE SCALE GENOMIC DNA]</scope>
    <source>
        <strain evidence="1 2">NCIMB 14900</strain>
    </source>
</reference>
<gene>
    <name evidence="1" type="ORF">VSH64_27640</name>
</gene>
<accession>A0ABZ1HWU9</accession>
<sequence length="221" mass="23991">MPAGEEPARELLSEIQRELAPRDDDNRLVPLVASGAAPRPVFAAIAAEERWIVRSDWRSFHALAARADEPRAREFFGGLAPGEQLALGKLDALAAAAGEDPGTELPRAGCQAYPAYFAWLALNGEAAEVAVAIFANFAAWGRYCAAIAAGMREHYGFADSACAFFDFFAADVPEIEEQALAAIQAGLDADRLDAGRARTYARLFQSYELMFWNTLADEFRA</sequence>
<evidence type="ECO:0000313" key="2">
    <source>
        <dbReference type="Proteomes" id="UP001330812"/>
    </source>
</evidence>
<keyword evidence="2" id="KW-1185">Reference proteome</keyword>
<dbReference type="Proteomes" id="UP001330812">
    <property type="component" value="Chromosome"/>
</dbReference>
<dbReference type="EMBL" id="CP142149">
    <property type="protein sequence ID" value="WSE26654.1"/>
    <property type="molecule type" value="Genomic_DNA"/>
</dbReference>
<dbReference type="InterPro" id="IPR016084">
    <property type="entry name" value="Haem_Oase-like_multi-hlx"/>
</dbReference>
<evidence type="ECO:0000313" key="1">
    <source>
        <dbReference type="EMBL" id="WSE26654.1"/>
    </source>
</evidence>
<organism evidence="1 2">
    <name type="scientific">Amycolatopsis rhabdoformis</name>
    <dbReference type="NCBI Taxonomy" id="1448059"/>
    <lineage>
        <taxon>Bacteria</taxon>
        <taxon>Bacillati</taxon>
        <taxon>Actinomycetota</taxon>
        <taxon>Actinomycetes</taxon>
        <taxon>Pseudonocardiales</taxon>
        <taxon>Pseudonocardiaceae</taxon>
        <taxon>Amycolatopsis</taxon>
    </lineage>
</organism>